<evidence type="ECO:0000313" key="2">
    <source>
        <dbReference type="EMBL" id="CAK0895709.1"/>
    </source>
</evidence>
<dbReference type="Proteomes" id="UP001189429">
    <property type="component" value="Unassembled WGS sequence"/>
</dbReference>
<accession>A0ABN9XCL3</accession>
<sequence>MQPCALLGGVGGVVRVHALDGPGVALGRWRRRSNKTLLLLPCLASRGNSRRTRSNASTCEAPVASATSSRSSPKQTFTTCSSSPKSSHAVGASRSSKPSASSRKGGSRHRASLELHLPGVWPVH</sequence>
<protein>
    <submittedName>
        <fullName evidence="2">Uncharacterized protein</fullName>
    </submittedName>
</protein>
<feature type="compositionally biased region" description="Polar residues" evidence="1">
    <location>
        <begin position="65"/>
        <end position="86"/>
    </location>
</feature>
<comment type="caution">
    <text evidence="2">The sequence shown here is derived from an EMBL/GenBank/DDBJ whole genome shotgun (WGS) entry which is preliminary data.</text>
</comment>
<organism evidence="2 3">
    <name type="scientific">Prorocentrum cordatum</name>
    <dbReference type="NCBI Taxonomy" id="2364126"/>
    <lineage>
        <taxon>Eukaryota</taxon>
        <taxon>Sar</taxon>
        <taxon>Alveolata</taxon>
        <taxon>Dinophyceae</taxon>
        <taxon>Prorocentrales</taxon>
        <taxon>Prorocentraceae</taxon>
        <taxon>Prorocentrum</taxon>
    </lineage>
</organism>
<proteinExistence type="predicted"/>
<evidence type="ECO:0000313" key="3">
    <source>
        <dbReference type="Proteomes" id="UP001189429"/>
    </source>
</evidence>
<feature type="compositionally biased region" description="Low complexity" evidence="1">
    <location>
        <begin position="91"/>
        <end position="104"/>
    </location>
</feature>
<name>A0ABN9XCL3_9DINO</name>
<keyword evidence="3" id="KW-1185">Reference proteome</keyword>
<feature type="region of interest" description="Disordered" evidence="1">
    <location>
        <begin position="47"/>
        <end position="124"/>
    </location>
</feature>
<reference evidence="2" key="1">
    <citation type="submission" date="2023-10" db="EMBL/GenBank/DDBJ databases">
        <authorList>
            <person name="Chen Y."/>
            <person name="Shah S."/>
            <person name="Dougan E. K."/>
            <person name="Thang M."/>
            <person name="Chan C."/>
        </authorList>
    </citation>
    <scope>NUCLEOTIDE SEQUENCE [LARGE SCALE GENOMIC DNA]</scope>
</reference>
<dbReference type="EMBL" id="CAUYUJ010020079">
    <property type="protein sequence ID" value="CAK0895709.1"/>
    <property type="molecule type" value="Genomic_DNA"/>
</dbReference>
<gene>
    <name evidence="2" type="ORF">PCOR1329_LOCUS74383</name>
</gene>
<evidence type="ECO:0000256" key="1">
    <source>
        <dbReference type="SAM" id="MobiDB-lite"/>
    </source>
</evidence>